<keyword evidence="3" id="KW-1185">Reference proteome</keyword>
<feature type="transmembrane region" description="Helical" evidence="1">
    <location>
        <begin position="195"/>
        <end position="216"/>
    </location>
</feature>
<reference evidence="2" key="1">
    <citation type="submission" date="2021-06" db="EMBL/GenBank/DDBJ databases">
        <authorList>
            <person name="Arsene-Ploetze F."/>
        </authorList>
    </citation>
    <scope>NUCLEOTIDE SEQUENCE</scope>
    <source>
        <strain evidence="2">SBRY1</strain>
    </source>
</reference>
<evidence type="ECO:0000256" key="1">
    <source>
        <dbReference type="SAM" id="Phobius"/>
    </source>
</evidence>
<keyword evidence="1" id="KW-1133">Transmembrane helix</keyword>
<organism evidence="2 3">
    <name type="scientific">Actinacidiphila bryophytorum</name>
    <dbReference type="NCBI Taxonomy" id="1436133"/>
    <lineage>
        <taxon>Bacteria</taxon>
        <taxon>Bacillati</taxon>
        <taxon>Actinomycetota</taxon>
        <taxon>Actinomycetes</taxon>
        <taxon>Kitasatosporales</taxon>
        <taxon>Streptomycetaceae</taxon>
        <taxon>Actinacidiphila</taxon>
    </lineage>
</organism>
<dbReference type="SUPFAM" id="SSF50998">
    <property type="entry name" value="Quinoprotein alcohol dehydrogenase-like"/>
    <property type="match status" value="1"/>
</dbReference>
<comment type="caution">
    <text evidence="2">The sequence shown here is derived from an EMBL/GenBank/DDBJ whole genome shotgun (WGS) entry which is preliminary data.</text>
</comment>
<accession>A0A9W4H218</accession>
<keyword evidence="1" id="KW-0472">Membrane</keyword>
<dbReference type="Proteomes" id="UP001153328">
    <property type="component" value="Unassembled WGS sequence"/>
</dbReference>
<gene>
    <name evidence="2" type="ORF">SBRY_30912</name>
</gene>
<dbReference type="EMBL" id="CAJVAX010000017">
    <property type="protein sequence ID" value="CAG7643849.1"/>
    <property type="molecule type" value="Genomic_DNA"/>
</dbReference>
<dbReference type="AlphaFoldDB" id="A0A9W4H218"/>
<proteinExistence type="predicted"/>
<dbReference type="InterPro" id="IPR015943">
    <property type="entry name" value="WD40/YVTN_repeat-like_dom_sf"/>
</dbReference>
<dbReference type="Gene3D" id="2.130.10.10">
    <property type="entry name" value="YVTN repeat-like/Quinoprotein amine dehydrogenase"/>
    <property type="match status" value="1"/>
</dbReference>
<evidence type="ECO:0000313" key="3">
    <source>
        <dbReference type="Proteomes" id="UP001153328"/>
    </source>
</evidence>
<keyword evidence="1" id="KW-0812">Transmembrane</keyword>
<name>A0A9W4H218_9ACTN</name>
<evidence type="ECO:0000313" key="2">
    <source>
        <dbReference type="EMBL" id="CAG7643849.1"/>
    </source>
</evidence>
<dbReference type="InterPro" id="IPR011047">
    <property type="entry name" value="Quinoprotein_ADH-like_sf"/>
</dbReference>
<protein>
    <submittedName>
        <fullName evidence="2">Uncharacterized protein</fullName>
    </submittedName>
</protein>
<sequence length="745" mass="77284">MPVNRAVPDIAVVAVAADTAVSRSLHRFLVDAGLPPVEDAGSADVAVVVISQAAVDDPGWQERVGACRGARVVPVRVDGVRSSRAPERLRPVNWVSLDPASPVTAFGTVLAAALSDPRHVRELRNLRAQAEAWTRGERSPERLIGDHRQAAEAHELLTLLREDGYIDTSGPVGDFVAASYRATGKQRRRRRRRRTVGTVFAAAMALVVAVTLPRILKTRGTDFNALVSFGDPAVSRVMPEWTSLQSASLLLRGNAHQKALARQTLASLLSLPWSLGGPVTGIGGHDATVDGLALLPGGGQAALLLRNVPDGVDSLGLYDVHEGAVRWQLRLGTGYADIAAGGDGRTVVAVGKTGTAVVDLASRTVRRFAHVESGLAVTRMTRQGDIVVGRAHQLVVGSARDGAFRTVGPHYDTLVDVQPTADGGARALVAVAPGRYRLLDAVTGAVLAGTDAPAPIIAAGAVAPDEVSAVYTGADRQLWRLAPGRAPAATGVAVPERTETVGLLRGGRVVVGGQDQPTRVVRLADGGDLGTVCGDMPQLKILAMSPYGDQVGCWGPYATTLWQAPPGPLPPDTALPAGGLRTGATANGPTAAVGADGGSVVVQSSGQHAFTLRLFTDPVAAVALSPDGSQLVAATSRGEVAVASLRMTDGVARVVASWRIPGGQPVVAVGWSGTSPLATSGDGLLWQVPSCPGCTTDQGLVARLKARLNGCWIPRQLQNVDAATRRTVDAHACRPLPRPTTPVEG</sequence>